<dbReference type="AlphaFoldDB" id="W5YVA7"/>
<accession>W5YVA7</accession>
<dbReference type="HOGENOM" id="CLU_982819_0_0_6"/>
<dbReference type="Proteomes" id="UP000035081">
    <property type="component" value="Chromosome"/>
</dbReference>
<sequence length="283" mass="32975">MDEITPTLNRIVKLVSFVTRRIDKINEAIELGALRLRECQPRWGGVILLYLKTHGPKPDCLSCPHLDWKRMLPNKYSRTGVCLSNIKGNPAKMVYRHGQLRDCFPEVQATISYIQALDAEKRSYTKILGQLRRCLTMRLDLPSTVEQDTVRKKMDFLAKILTLRLTRMDHELRHHAKYLEELQPGSFAGKIQCRIYVCSANNCYSCSHIRWDVLQYKGRSRIQLVANRTAKPLLCLPKKPELSQQTQKVRDLIKRMNQVIAEKRSYQRHLTSLSQTYFGRYQA</sequence>
<dbReference type="EMBL" id="CP007152">
    <property type="protein sequence ID" value="AHI33182.1"/>
    <property type="molecule type" value="Genomic_DNA"/>
</dbReference>
<gene>
    <name evidence="1" type="ORF">AU15_11245</name>
</gene>
<name>W5YVA7_9GAMM</name>
<organism evidence="1 2">
    <name type="scientific">Marinobacter salarius</name>
    <dbReference type="NCBI Taxonomy" id="1420917"/>
    <lineage>
        <taxon>Bacteria</taxon>
        <taxon>Pseudomonadati</taxon>
        <taxon>Pseudomonadota</taxon>
        <taxon>Gammaproteobacteria</taxon>
        <taxon>Pseudomonadales</taxon>
        <taxon>Marinobacteraceae</taxon>
        <taxon>Marinobacter</taxon>
    </lineage>
</organism>
<protein>
    <submittedName>
        <fullName evidence="1">Uncharacterized protein</fullName>
    </submittedName>
</protein>
<evidence type="ECO:0000313" key="2">
    <source>
        <dbReference type="Proteomes" id="UP000035081"/>
    </source>
</evidence>
<reference evidence="1 2" key="1">
    <citation type="journal article" date="2014" name="Genome Announc.">
        <title>Draft Genome Sequences of Marinobacter similis A3d10T and Marinobacter salarius R9SW1T.</title>
        <authorList>
            <person name="Ivanova E.P."/>
            <person name="Ng H.J."/>
            <person name="Webb H.K."/>
            <person name="Feng G."/>
            <person name="Oshima K."/>
            <person name="Hattori M."/>
            <person name="Ohkuma M."/>
            <person name="Sergeev A.F."/>
            <person name="Mikhailov V.V."/>
            <person name="Crawford R.J."/>
            <person name="Sawabe T."/>
        </authorList>
    </citation>
    <scope>NUCLEOTIDE SEQUENCE [LARGE SCALE GENOMIC DNA]</scope>
    <source>
        <strain evidence="2">A3d10 and R9SW1</strain>
    </source>
</reference>
<evidence type="ECO:0000313" key="1">
    <source>
        <dbReference type="EMBL" id="AHI33182.1"/>
    </source>
</evidence>
<dbReference type="KEGG" id="msr:AU15_11245"/>
<proteinExistence type="predicted"/>